<feature type="coiled-coil region" evidence="2">
    <location>
        <begin position="109"/>
        <end position="136"/>
    </location>
</feature>
<dbReference type="GeneID" id="105365346"/>
<dbReference type="RefSeq" id="XP_011501786.1">
    <property type="nucleotide sequence ID" value="XM_011503484.1"/>
</dbReference>
<evidence type="ECO:0000256" key="1">
    <source>
        <dbReference type="ARBA" id="ARBA00008686"/>
    </source>
</evidence>
<protein>
    <submittedName>
        <fullName evidence="4">Dysbindin protein homolog</fullName>
    </submittedName>
</protein>
<name>A0AAJ6YPG1_9HYME</name>
<dbReference type="KEGG" id="csol:105365346"/>
<accession>A0AAJ6YPG1</accession>
<dbReference type="AlphaFoldDB" id="A0AAJ6YPG1"/>
<dbReference type="GO" id="GO:0005737">
    <property type="term" value="C:cytoplasm"/>
    <property type="evidence" value="ECO:0007669"/>
    <property type="project" value="InterPro"/>
</dbReference>
<proteinExistence type="inferred from homology"/>
<dbReference type="InterPro" id="IPR007531">
    <property type="entry name" value="Dysbindin"/>
</dbReference>
<comment type="similarity">
    <text evidence="1">Belongs to the dysbindin family.</text>
</comment>
<dbReference type="Proteomes" id="UP000695007">
    <property type="component" value="Unplaced"/>
</dbReference>
<evidence type="ECO:0000256" key="2">
    <source>
        <dbReference type="SAM" id="Coils"/>
    </source>
</evidence>
<reference evidence="4" key="1">
    <citation type="submission" date="2025-08" db="UniProtKB">
        <authorList>
            <consortium name="RefSeq"/>
        </authorList>
    </citation>
    <scope>IDENTIFICATION</scope>
</reference>
<sequence length="245" mass="28400">MFGTIRDKFQIVQDGLSASIRGLTLTESSTKPKKIINVRKVNYDAGADILHHFQMEWNNLHELSEENAQKAQEADALITTIHEKLEFQWNCMSALNSSLAEIPKINNTVETLINKIGSLQEKFDELNNAIFELEDLHEVLDFQKNQIDHKLQLALYQEKKLSEFNLIKEKLASEHAAKVLEYEQEQEKILKERQDTFEEAFKEQIKEYKQTGYIPKISSNQHKGPSLDEIVLESDSTDFDEFLKE</sequence>
<evidence type="ECO:0000313" key="4">
    <source>
        <dbReference type="RefSeq" id="XP_011501786.1"/>
    </source>
</evidence>
<evidence type="ECO:0000313" key="3">
    <source>
        <dbReference type="Proteomes" id="UP000695007"/>
    </source>
</evidence>
<keyword evidence="2" id="KW-0175">Coiled coil</keyword>
<dbReference type="PANTHER" id="PTHR16294">
    <property type="entry name" value="DYSTROBREVIN BINDING PROTEIN 1 DYSBINDIN"/>
    <property type="match status" value="1"/>
</dbReference>
<gene>
    <name evidence="4" type="primary">LOC105365346</name>
</gene>
<keyword evidence="3" id="KW-1185">Reference proteome</keyword>
<dbReference type="CTD" id="40052"/>
<organism evidence="3 4">
    <name type="scientific">Ceratosolen solmsi marchali</name>
    <dbReference type="NCBI Taxonomy" id="326594"/>
    <lineage>
        <taxon>Eukaryota</taxon>
        <taxon>Metazoa</taxon>
        <taxon>Ecdysozoa</taxon>
        <taxon>Arthropoda</taxon>
        <taxon>Hexapoda</taxon>
        <taxon>Insecta</taxon>
        <taxon>Pterygota</taxon>
        <taxon>Neoptera</taxon>
        <taxon>Endopterygota</taxon>
        <taxon>Hymenoptera</taxon>
        <taxon>Apocrita</taxon>
        <taxon>Proctotrupomorpha</taxon>
        <taxon>Chalcidoidea</taxon>
        <taxon>Agaonidae</taxon>
        <taxon>Agaoninae</taxon>
        <taxon>Ceratosolen</taxon>
    </lineage>
</organism>
<dbReference type="PANTHER" id="PTHR16294:SF6">
    <property type="entry name" value="DYNAMIN N-TERMINAL DOMAIN-CONTAINING PROTEIN"/>
    <property type="match status" value="1"/>
</dbReference>